<dbReference type="Proteomes" id="UP000606499">
    <property type="component" value="Unassembled WGS sequence"/>
</dbReference>
<keyword evidence="2" id="KW-1185">Reference proteome</keyword>
<comment type="caution">
    <text evidence="1">The sequence shown here is derived from an EMBL/GenBank/DDBJ whole genome shotgun (WGS) entry which is preliminary data.</text>
</comment>
<organism evidence="1 2">
    <name type="scientific">Agathobaculum faecis</name>
    <dbReference type="NCBI Taxonomy" id="2763013"/>
    <lineage>
        <taxon>Bacteria</taxon>
        <taxon>Bacillati</taxon>
        <taxon>Bacillota</taxon>
        <taxon>Clostridia</taxon>
        <taxon>Eubacteriales</taxon>
        <taxon>Butyricicoccaceae</taxon>
        <taxon>Agathobaculum</taxon>
    </lineage>
</organism>
<protein>
    <submittedName>
        <fullName evidence="1">NAD(P)-dependent alcohol dehydrogenase</fullName>
    </submittedName>
</protein>
<evidence type="ECO:0000313" key="2">
    <source>
        <dbReference type="Proteomes" id="UP000606499"/>
    </source>
</evidence>
<evidence type="ECO:0000313" key="1">
    <source>
        <dbReference type="EMBL" id="MBC5726873.1"/>
    </source>
</evidence>
<sequence>LLDYYKKGMFPFDKLIKFYPFEQINEAFEESGSGKCIKAILRMDA</sequence>
<accession>A0A923LY81</accession>
<name>A0A923LY81_9FIRM</name>
<dbReference type="Gene3D" id="3.90.180.10">
    <property type="entry name" value="Medium-chain alcohol dehydrogenases, catalytic domain"/>
    <property type="match status" value="1"/>
</dbReference>
<proteinExistence type="predicted"/>
<feature type="non-terminal residue" evidence="1">
    <location>
        <position position="1"/>
    </location>
</feature>
<dbReference type="EMBL" id="JACOPL010000048">
    <property type="protein sequence ID" value="MBC5726873.1"/>
    <property type="molecule type" value="Genomic_DNA"/>
</dbReference>
<gene>
    <name evidence="1" type="ORF">H8S45_15650</name>
</gene>
<dbReference type="AlphaFoldDB" id="A0A923LY81"/>
<reference evidence="1" key="1">
    <citation type="submission" date="2020-08" db="EMBL/GenBank/DDBJ databases">
        <title>Genome public.</title>
        <authorList>
            <person name="Liu C."/>
            <person name="Sun Q."/>
        </authorList>
    </citation>
    <scope>NUCLEOTIDE SEQUENCE</scope>
    <source>
        <strain evidence="1">NSJ-28</strain>
    </source>
</reference>